<keyword evidence="2" id="KW-1185">Reference proteome</keyword>
<protein>
    <submittedName>
        <fullName evidence="1">Uncharacterized protein</fullName>
    </submittedName>
</protein>
<dbReference type="AlphaFoldDB" id="A0A4Q8QEV8"/>
<reference evidence="1 2" key="1">
    <citation type="submission" date="2019-02" db="EMBL/GenBank/DDBJ databases">
        <title>Draft genome sequence of Muricauda sp. 176CP4-71.</title>
        <authorList>
            <person name="Park J.-S."/>
        </authorList>
    </citation>
    <scope>NUCLEOTIDE SEQUENCE [LARGE SCALE GENOMIC DNA]</scope>
    <source>
        <strain evidence="1 2">176CP4-71</strain>
    </source>
</reference>
<name>A0A4Q8QEV8_9FLAO</name>
<dbReference type="OrthoDB" id="1444909at2"/>
<proteinExistence type="predicted"/>
<evidence type="ECO:0000313" key="1">
    <source>
        <dbReference type="EMBL" id="TAI48991.1"/>
    </source>
</evidence>
<dbReference type="RefSeq" id="WP_130610044.1">
    <property type="nucleotide sequence ID" value="NZ_SGIU01000001.1"/>
</dbReference>
<accession>A0A4Q8QEV8</accession>
<dbReference type="EMBL" id="SGIU01000001">
    <property type="protein sequence ID" value="TAI48991.1"/>
    <property type="molecule type" value="Genomic_DNA"/>
</dbReference>
<comment type="caution">
    <text evidence="1">The sequence shown here is derived from an EMBL/GenBank/DDBJ whole genome shotgun (WGS) entry which is preliminary data.</text>
</comment>
<organism evidence="1 2">
    <name type="scientific">Flagellimonas allohymeniacidonis</name>
    <dbReference type="NCBI Taxonomy" id="2517819"/>
    <lineage>
        <taxon>Bacteria</taxon>
        <taxon>Pseudomonadati</taxon>
        <taxon>Bacteroidota</taxon>
        <taxon>Flavobacteriia</taxon>
        <taxon>Flavobacteriales</taxon>
        <taxon>Flavobacteriaceae</taxon>
        <taxon>Flagellimonas</taxon>
    </lineage>
</organism>
<sequence length="163" mass="19450">MTRHYLDIGLKKYYDRAYQEVKTSGNVFWSLDEGLAPFLEEINSNEHIQTIYSKRGPYMGGFKLYSYVAIAYSQKVELSLFRNVIPIFISKYNELRDGECIYEYRKPYKREDKEKDVEVLDLMCIKDPNYFNVHHIRLELKGIGHNTHNEFWVDLAKYLSEIK</sequence>
<evidence type="ECO:0000313" key="2">
    <source>
        <dbReference type="Proteomes" id="UP000291981"/>
    </source>
</evidence>
<gene>
    <name evidence="1" type="ORF">EW142_04125</name>
</gene>
<dbReference type="Proteomes" id="UP000291981">
    <property type="component" value="Unassembled WGS sequence"/>
</dbReference>